<evidence type="ECO:0000256" key="3">
    <source>
        <dbReference type="ARBA" id="ARBA00022989"/>
    </source>
</evidence>
<dbReference type="HOGENOM" id="CLU_011262_0_0_0"/>
<dbReference type="InterPro" id="IPR051533">
    <property type="entry name" value="WaaL-like"/>
</dbReference>
<dbReference type="AlphaFoldDB" id="C5CHA6"/>
<keyword evidence="3 5" id="KW-1133">Transmembrane helix</keyword>
<organism evidence="7 8">
    <name type="scientific">Kosmotoga olearia (strain ATCC BAA-1733 / DSM 21960 / TBF 19.5.1)</name>
    <dbReference type="NCBI Taxonomy" id="521045"/>
    <lineage>
        <taxon>Bacteria</taxon>
        <taxon>Thermotogati</taxon>
        <taxon>Thermotogota</taxon>
        <taxon>Thermotogae</taxon>
        <taxon>Kosmotogales</taxon>
        <taxon>Kosmotogaceae</taxon>
        <taxon>Kosmotoga</taxon>
    </lineage>
</organism>
<feature type="domain" description="O-antigen ligase-related" evidence="6">
    <location>
        <begin position="218"/>
        <end position="393"/>
    </location>
</feature>
<feature type="transmembrane region" description="Helical" evidence="5">
    <location>
        <begin position="127"/>
        <end position="149"/>
    </location>
</feature>
<evidence type="ECO:0000256" key="4">
    <source>
        <dbReference type="ARBA" id="ARBA00023136"/>
    </source>
</evidence>
<keyword evidence="8" id="KW-1185">Reference proteome</keyword>
<feature type="transmembrane region" description="Helical" evidence="5">
    <location>
        <begin position="69"/>
        <end position="88"/>
    </location>
</feature>
<keyword evidence="4 5" id="KW-0472">Membrane</keyword>
<feature type="transmembrane region" description="Helical" evidence="5">
    <location>
        <begin position="41"/>
        <end position="57"/>
    </location>
</feature>
<reference evidence="7 8" key="2">
    <citation type="journal article" date="2011" name="J. Bacteriol.">
        <title>Genome Sequence of Kosmotoga olearia Strain TBF 19.5.1, a Thermophilic Bacterium with a Wide Growth Temperature Range, Isolated from the Troll B Oil Platform in the North Sea.</title>
        <authorList>
            <person name="Swithers K.S."/>
            <person name="Dipippo J.L."/>
            <person name="Bruce D.C."/>
            <person name="Detter C."/>
            <person name="Tapia R."/>
            <person name="Han S."/>
            <person name="Goodwin L.A."/>
            <person name="Han J."/>
            <person name="Woyke T."/>
            <person name="Pitluck S."/>
            <person name="Pennacchio L."/>
            <person name="Nolan M."/>
            <person name="Mikhailova N."/>
            <person name="Land M.L."/>
            <person name="Nesbo C.L."/>
            <person name="Gogarten J.P."/>
            <person name="Noll K.M."/>
        </authorList>
    </citation>
    <scope>NUCLEOTIDE SEQUENCE [LARGE SCALE GENOMIC DNA]</scope>
    <source>
        <strain evidence="8">ATCC BAA-1733 / DSM 21960 / TBF 19.5.1</strain>
    </source>
</reference>
<sequence>MENKAYNSTFKAQLFIYYMMSVVIPLFVVKNFTHEPSTGKHLLYVIGFTIIILSALFSNKKITIKYSYVHLAALGFGITAILSLISVSAENPQYFRYSLDVALFALFVVLTSFYISKEFDTRLKIEFAMFFFIIGAFVVAIDALLNYYAGFDLFLGKVGAPFQRASARSTIGNPNFVSDYMGLTIPMIIYFLVNPYPLKKVVKSRMGIILLKSSMLLFLAPMIAAVFVAETRTVMTGILLGNLLFIIVYLLLSRKFQHEEDPALVKLSRIFIVAALVLAIVLSILYLTPSPLTGKGKLNITRRLEYVLTSSKSWKERFSAWFNSIYQWIDPSHPSRIIFGTGIGTFQLYHLLYSPYVIQEHPDYTVVWNNFKRTHNDYVQALSETGILGFSMVVLFLIFMVSRYFRTMLRLKNKTDILMYGAFGAAIFSLAMHTMFEFPLHMQPNLMAGVFIMSITMGTYFNDDLKELQISRTALAIPFVILSGTIIFLKTTAYLGEGFFRKGQVAQQYYYAYAREAIKRNPVVIKNKLKDLENYRGEFAYLKNVGNYYAAREKELRSKFGGLSQVEFLKAIESERKKEFDAIRANLMRELQTAEALQSKTRAYYNRAVDYFERSYRIYPVFGKPLWYLAAFGIKPERVYSLSSDKEKVIQTLMGEDPYAALIVDEFKGDLRVIPLPERNIRTIPFKEFVKAHKEKLAELSDKLYLSFLAQIQAVLDSIDYYESSMIFFSERQTPKIVGGLYKKVYEELKRYGSFLLVREKLYSDTIDLADLLMQIERFKNYAKTQMYYWYDLAVTLLPGTWNRYSDWEGIYGEYMTAVVSVGGDTTAVSNRILEIAKKHAFACEGMWEGGYYGIPDDTLGIALKYAGNLKEKHQKEYERFMRELSEIYHGVYVKTKEGLSKFRSEELKKRAEKFIELYEKISTN</sequence>
<keyword evidence="2 5" id="KW-0812">Transmembrane</keyword>
<evidence type="ECO:0000256" key="5">
    <source>
        <dbReference type="SAM" id="Phobius"/>
    </source>
</evidence>
<protein>
    <submittedName>
        <fullName evidence="7">O-antigen polymerase</fullName>
    </submittedName>
</protein>
<accession>C5CHA6</accession>
<dbReference type="Proteomes" id="UP000002382">
    <property type="component" value="Chromosome"/>
</dbReference>
<evidence type="ECO:0000313" key="7">
    <source>
        <dbReference type="EMBL" id="ACR78745.1"/>
    </source>
</evidence>
<evidence type="ECO:0000256" key="1">
    <source>
        <dbReference type="ARBA" id="ARBA00004141"/>
    </source>
</evidence>
<feature type="transmembrane region" description="Helical" evidence="5">
    <location>
        <begin position="209"/>
        <end position="228"/>
    </location>
</feature>
<evidence type="ECO:0000313" key="8">
    <source>
        <dbReference type="Proteomes" id="UP000002382"/>
    </source>
</evidence>
<feature type="transmembrane region" description="Helical" evidence="5">
    <location>
        <begin position="417"/>
        <end position="436"/>
    </location>
</feature>
<dbReference type="OrthoDB" id="36138at2"/>
<feature type="transmembrane region" description="Helical" evidence="5">
    <location>
        <begin position="442"/>
        <end position="461"/>
    </location>
</feature>
<gene>
    <name evidence="7" type="ordered locus">Kole_0016</name>
</gene>
<feature type="transmembrane region" description="Helical" evidence="5">
    <location>
        <begin position="386"/>
        <end position="405"/>
    </location>
</feature>
<dbReference type="EMBL" id="CP001634">
    <property type="protein sequence ID" value="ACR78745.1"/>
    <property type="molecule type" value="Genomic_DNA"/>
</dbReference>
<evidence type="ECO:0000256" key="2">
    <source>
        <dbReference type="ARBA" id="ARBA00022692"/>
    </source>
</evidence>
<evidence type="ECO:0000259" key="6">
    <source>
        <dbReference type="Pfam" id="PF04932"/>
    </source>
</evidence>
<feature type="transmembrane region" description="Helical" evidence="5">
    <location>
        <begin position="234"/>
        <end position="252"/>
    </location>
</feature>
<name>C5CHA6_KOSOT</name>
<feature type="transmembrane region" description="Helical" evidence="5">
    <location>
        <begin position="180"/>
        <end position="197"/>
    </location>
</feature>
<dbReference type="KEGG" id="kol:Kole_0016"/>
<feature type="transmembrane region" description="Helical" evidence="5">
    <location>
        <begin position="94"/>
        <end position="115"/>
    </location>
</feature>
<comment type="subcellular location">
    <subcellularLocation>
        <location evidence="1">Membrane</location>
        <topology evidence="1">Multi-pass membrane protein</topology>
    </subcellularLocation>
</comment>
<dbReference type="PANTHER" id="PTHR37422:SF23">
    <property type="entry name" value="TEICHURONIC ACID BIOSYNTHESIS PROTEIN TUAE"/>
    <property type="match status" value="1"/>
</dbReference>
<dbReference type="PANTHER" id="PTHR37422">
    <property type="entry name" value="TEICHURONIC ACID BIOSYNTHESIS PROTEIN TUAE"/>
    <property type="match status" value="1"/>
</dbReference>
<reference evidence="7 8" key="1">
    <citation type="submission" date="2009-06" db="EMBL/GenBank/DDBJ databases">
        <title>Complete sequence of Thermotogales bacterium TBF 19.5.1.</title>
        <authorList>
            <consortium name="US DOE Joint Genome Institute"/>
            <person name="Lucas S."/>
            <person name="Copeland A."/>
            <person name="Lapidus A."/>
            <person name="Glavina del Rio T."/>
            <person name="Tice H."/>
            <person name="Bruce D."/>
            <person name="Goodwin L."/>
            <person name="Pitluck S."/>
            <person name="Chertkov O."/>
            <person name="Brettin T."/>
            <person name="Detter J.C."/>
            <person name="Han C."/>
            <person name="Schmutz J."/>
            <person name="Larimer F."/>
            <person name="Land M."/>
            <person name="Hauser L."/>
            <person name="Kyrpides N."/>
            <person name="Ovchinnikova G."/>
            <person name="Noll K."/>
        </authorList>
    </citation>
    <scope>NUCLEOTIDE SEQUENCE [LARGE SCALE GENOMIC DNA]</scope>
    <source>
        <strain evidence="8">ATCC BAA-1733 / DSM 21960 / TBF 19.5.1</strain>
    </source>
</reference>
<dbReference type="Pfam" id="PF04932">
    <property type="entry name" value="Wzy_C"/>
    <property type="match status" value="1"/>
</dbReference>
<feature type="transmembrane region" description="Helical" evidence="5">
    <location>
        <begin position="473"/>
        <end position="495"/>
    </location>
</feature>
<feature type="transmembrane region" description="Helical" evidence="5">
    <location>
        <begin position="12"/>
        <end position="29"/>
    </location>
</feature>
<dbReference type="RefSeq" id="WP_012744533.1">
    <property type="nucleotide sequence ID" value="NC_012785.1"/>
</dbReference>
<dbReference type="InterPro" id="IPR007016">
    <property type="entry name" value="O-antigen_ligase-rel_domated"/>
</dbReference>
<dbReference type="STRING" id="521045.Kole_0016"/>
<dbReference type="GO" id="GO:0016020">
    <property type="term" value="C:membrane"/>
    <property type="evidence" value="ECO:0007669"/>
    <property type="project" value="UniProtKB-SubCell"/>
</dbReference>
<dbReference type="eggNOG" id="COG3307">
    <property type="taxonomic scope" value="Bacteria"/>
</dbReference>
<feature type="transmembrane region" description="Helical" evidence="5">
    <location>
        <begin position="264"/>
        <end position="287"/>
    </location>
</feature>
<proteinExistence type="predicted"/>